<reference evidence="9 10" key="1">
    <citation type="submission" date="2008-07" db="EMBL/GenBank/DDBJ databases">
        <authorList>
            <person name="El-Sayed N."/>
            <person name="Caler E."/>
            <person name="Inman J."/>
            <person name="Amedeo P."/>
            <person name="Hass B."/>
            <person name="Wortman J."/>
        </authorList>
    </citation>
    <scope>NUCLEOTIDE SEQUENCE [LARGE SCALE GENOMIC DNA]</scope>
    <source>
        <strain evidence="10">ATCC 50983 / TXsc</strain>
    </source>
</reference>
<evidence type="ECO:0000256" key="3">
    <source>
        <dbReference type="ARBA" id="ARBA00022737"/>
    </source>
</evidence>
<evidence type="ECO:0000256" key="6">
    <source>
        <dbReference type="SAM" id="MobiDB-lite"/>
    </source>
</evidence>
<evidence type="ECO:0000313" key="10">
    <source>
        <dbReference type="Proteomes" id="UP000007800"/>
    </source>
</evidence>
<dbReference type="SUPFAM" id="SSF50978">
    <property type="entry name" value="WD40 repeat-like"/>
    <property type="match status" value="1"/>
</dbReference>
<evidence type="ECO:0000256" key="4">
    <source>
        <dbReference type="ARBA" id="ARBA00022989"/>
    </source>
</evidence>
<dbReference type="RefSeq" id="XP_002764912.1">
    <property type="nucleotide sequence ID" value="XM_002764866.1"/>
</dbReference>
<sequence length="1278" mass="141760">MGSLAVASSSWDWVYVGTSVVPVYGSEDFPPASGIVIKNDLAGQKFPVVAFVQDHTIRVATGLCDEGEEADKSSLLFFPKATETEVPGELCFLPRTGLYPCLRLASSNANQRSITIRNFSIWDVERTITFPEAVLPRGLRPPIISMTATQHQNACVSTKEIRERDHPESPLPSKMVRGVANVMGEAAVRSRGGVTKLRERARSSGFGFMLNSHNGSSSGQSPRLSRSVVGKSKARSHPPGRPLCRVFCGTLGLTCPGPAGPLTLWRPFHGSRINKLGGPETIAVDNKETSTAQAVMVIGRLNGDFLVVGDAHTVQWYSTEDHLSGLVELYTYQESYYDTVMDCSGTISSADYEILIVSLATGISNRPFWILHVHHIKNGIEVSERTKDHALTSTLSRAFAENFEVPVTCVKYLLHYDTWALIFGSRIGLFSSTRSQWVALDWPSVVAQNGIRGIAAIPHSNELLVIPHHSNIFYAVSDTDIPQEANGAFIRHDSYVSILEVLRDPSRLVSADEAGVLLVWHIPSRVCLCSLDGHYNTSNYRFKPLGPSGVILSCQLTDDPRDLITVDVYGVCIRWDMLTCRVSHLCLVGRGSSLAGFTSFGGVARVRPHRTISLAADVTVVGFCVLRPARVALVLSDGSLEIHPIERGGEASLAEIWAELTALSDSAASLTKGAYSFQCRDAGTPGWVLATLLRTQPRLLLDWLPDHCTTILHYLAETDNTAGLATAYAVAEEFGIELSFRLDSRLTSTLLISLSNKSFKAVDVQLAYATSLSRHGAGYVSSLLTPILMASTYRAADLPSLRTFLDSRLMPTDGNRKAPEVLPSSGRHEITSCITSSYYSLSANAYGLPRKDYYRALGIRKPESDEYTTESNIRVTTGDHHGLGMLFAQSNNPILGSEVHLVGAIAIRDQVLCLPNASWSLKWDLWFSHLPDDILTSPTMRLLFAHQWQAFGWVAFMTAFTQWLLYVAIGTKYIIDYNTDRDGREVLAIILLVLSFAYYVKEFLQLRRISWRSYLDDATNLSLLSAVTMMVALIIFDFATDYDFHEHWRDHISISQYASITMIVLLINSVTMFRGFENLAWMFRLVVEVTYSVRWFFVMLTVFVLSFMLAVWVVDYPVDNTQSTLGGPMVHSKPGSIGRIWNYFLSVYRIGLLGDTMESQIDNMRGSNYLWFIFVVTTYTINITLLNLLIAIMSSSYEDISSRAAVMVSRERWAMLGETEFSSAGVSNWILSWFGRSVVTEKRYPRYLVANFPAQSDDPPTKADNLAADHPLALARRM</sequence>
<dbReference type="Pfam" id="PF00520">
    <property type="entry name" value="Ion_trans"/>
    <property type="match status" value="1"/>
</dbReference>
<dbReference type="PANTHER" id="PTHR10582">
    <property type="entry name" value="TRANSIENT RECEPTOR POTENTIAL ION CHANNEL PROTEIN"/>
    <property type="match status" value="1"/>
</dbReference>
<dbReference type="AlphaFoldDB" id="C5M051"/>
<feature type="transmembrane region" description="Helical" evidence="7">
    <location>
        <begin position="1052"/>
        <end position="1073"/>
    </location>
</feature>
<dbReference type="GeneID" id="9036829"/>
<dbReference type="InterPro" id="IPR036322">
    <property type="entry name" value="WD40_repeat_dom_sf"/>
</dbReference>
<feature type="region of interest" description="Disordered" evidence="6">
    <location>
        <begin position="208"/>
        <end position="238"/>
    </location>
</feature>
<dbReference type="InterPro" id="IPR015943">
    <property type="entry name" value="WD40/YVTN_repeat-like_dom_sf"/>
</dbReference>
<comment type="subcellular location">
    <subcellularLocation>
        <location evidence="1">Membrane</location>
        <topology evidence="1">Multi-pass membrane protein</topology>
    </subcellularLocation>
</comment>
<feature type="compositionally biased region" description="Low complexity" evidence="6">
    <location>
        <begin position="215"/>
        <end position="227"/>
    </location>
</feature>
<dbReference type="InParanoid" id="C5M051"/>
<dbReference type="EMBL" id="GG687015">
    <property type="protein sequence ID" value="EEQ97629.1"/>
    <property type="molecule type" value="Genomic_DNA"/>
</dbReference>
<gene>
    <name evidence="9" type="ORF">Pmar_PMAR007476</name>
</gene>
<dbReference type="OrthoDB" id="425702at2759"/>
<dbReference type="InterPro" id="IPR005821">
    <property type="entry name" value="Ion_trans_dom"/>
</dbReference>
<evidence type="ECO:0000259" key="8">
    <source>
        <dbReference type="Pfam" id="PF00520"/>
    </source>
</evidence>
<keyword evidence="4 7" id="KW-1133">Transmembrane helix</keyword>
<feature type="transmembrane region" description="Helical" evidence="7">
    <location>
        <begin position="1020"/>
        <end position="1040"/>
    </location>
</feature>
<organism evidence="10">
    <name type="scientific">Perkinsus marinus (strain ATCC 50983 / TXsc)</name>
    <dbReference type="NCBI Taxonomy" id="423536"/>
    <lineage>
        <taxon>Eukaryota</taxon>
        <taxon>Sar</taxon>
        <taxon>Alveolata</taxon>
        <taxon>Perkinsozoa</taxon>
        <taxon>Perkinsea</taxon>
        <taxon>Perkinsida</taxon>
        <taxon>Perkinsidae</taxon>
        <taxon>Perkinsus</taxon>
    </lineage>
</organism>
<keyword evidence="2 7" id="KW-0812">Transmembrane</keyword>
<dbReference type="Proteomes" id="UP000007800">
    <property type="component" value="Unassembled WGS sequence"/>
</dbReference>
<evidence type="ECO:0000256" key="7">
    <source>
        <dbReference type="SAM" id="Phobius"/>
    </source>
</evidence>
<evidence type="ECO:0000313" key="9">
    <source>
        <dbReference type="EMBL" id="EEQ97629.1"/>
    </source>
</evidence>
<dbReference type="OMA" id="RHEITSC"/>
<keyword evidence="10" id="KW-1185">Reference proteome</keyword>
<keyword evidence="3" id="KW-0677">Repeat</keyword>
<feature type="transmembrane region" description="Helical" evidence="7">
    <location>
        <begin position="1169"/>
        <end position="1193"/>
    </location>
</feature>
<dbReference type="GO" id="GO:0098703">
    <property type="term" value="P:calcium ion import across plasma membrane"/>
    <property type="evidence" value="ECO:0007669"/>
    <property type="project" value="TreeGrafter"/>
</dbReference>
<proteinExistence type="predicted"/>
<dbReference type="GO" id="GO:0005886">
    <property type="term" value="C:plasma membrane"/>
    <property type="evidence" value="ECO:0007669"/>
    <property type="project" value="TreeGrafter"/>
</dbReference>
<evidence type="ECO:0000256" key="5">
    <source>
        <dbReference type="ARBA" id="ARBA00023136"/>
    </source>
</evidence>
<feature type="domain" description="Ion transport" evidence="8">
    <location>
        <begin position="956"/>
        <end position="1204"/>
    </location>
</feature>
<name>C5M051_PERM5</name>
<feature type="transmembrane region" description="Helical" evidence="7">
    <location>
        <begin position="950"/>
        <end position="971"/>
    </location>
</feature>
<dbReference type="PANTHER" id="PTHR10582:SF2">
    <property type="entry name" value="INACTIVE"/>
    <property type="match status" value="1"/>
</dbReference>
<evidence type="ECO:0000256" key="2">
    <source>
        <dbReference type="ARBA" id="ARBA00022692"/>
    </source>
</evidence>
<accession>C5M051</accession>
<dbReference type="InterPro" id="IPR024862">
    <property type="entry name" value="TRPV"/>
</dbReference>
<dbReference type="GO" id="GO:0005216">
    <property type="term" value="F:monoatomic ion channel activity"/>
    <property type="evidence" value="ECO:0007669"/>
    <property type="project" value="InterPro"/>
</dbReference>
<protein>
    <recommendedName>
        <fullName evidence="8">Ion transport domain-containing protein</fullName>
    </recommendedName>
</protein>
<dbReference type="Gene3D" id="2.130.10.10">
    <property type="entry name" value="YVTN repeat-like/Quinoprotein amine dehydrogenase"/>
    <property type="match status" value="1"/>
</dbReference>
<feature type="transmembrane region" description="Helical" evidence="7">
    <location>
        <begin position="1093"/>
        <end position="1114"/>
    </location>
</feature>
<keyword evidence="5 7" id="KW-0472">Membrane</keyword>
<feature type="transmembrane region" description="Helical" evidence="7">
    <location>
        <begin position="983"/>
        <end position="1000"/>
    </location>
</feature>
<evidence type="ECO:0000256" key="1">
    <source>
        <dbReference type="ARBA" id="ARBA00004141"/>
    </source>
</evidence>